<gene>
    <name evidence="1" type="ORF">CUJ84_Chr003045</name>
</gene>
<dbReference type="Proteomes" id="UP000238523">
    <property type="component" value="Chromosome"/>
</dbReference>
<evidence type="ECO:0000313" key="2">
    <source>
        <dbReference type="Proteomes" id="UP000238523"/>
    </source>
</evidence>
<proteinExistence type="predicted"/>
<reference evidence="1 2" key="1">
    <citation type="submission" date="2017-11" db="EMBL/GenBank/DDBJ databases">
        <title>Complete genome of Rhizobium leguminosarum Norway, an ineffective micro-symbiont.</title>
        <authorList>
            <person name="Hoffrichter A."/>
            <person name="Liang J."/>
            <person name="Brachmann A."/>
            <person name="Marin M."/>
        </authorList>
    </citation>
    <scope>NUCLEOTIDE SEQUENCE [LARGE SCALE GENOMIC DNA]</scope>
    <source>
        <strain evidence="1 2">Norway</strain>
    </source>
</reference>
<protein>
    <submittedName>
        <fullName evidence="1">Uncharacterized protein</fullName>
    </submittedName>
</protein>
<sequence length="75" mass="8373">MLSSAAGGGFDRGGRYTFTVPLQLKPDDIRLKVAGAFFRIAKKLNISVLVIRDGSKRLNYYERYGSNKARATIVY</sequence>
<name>A0A2K9Z576_RHILE</name>
<organism evidence="1 2">
    <name type="scientific">Rhizobium leguminosarum</name>
    <dbReference type="NCBI Taxonomy" id="384"/>
    <lineage>
        <taxon>Bacteria</taxon>
        <taxon>Pseudomonadati</taxon>
        <taxon>Pseudomonadota</taxon>
        <taxon>Alphaproteobacteria</taxon>
        <taxon>Hyphomicrobiales</taxon>
        <taxon>Rhizobiaceae</taxon>
        <taxon>Rhizobium/Agrobacterium group</taxon>
        <taxon>Rhizobium</taxon>
    </lineage>
</organism>
<dbReference type="AlphaFoldDB" id="A0A2K9Z576"/>
<dbReference type="EMBL" id="CP025012">
    <property type="protein sequence ID" value="AUW43389.1"/>
    <property type="molecule type" value="Genomic_DNA"/>
</dbReference>
<accession>A0A2K9Z576</accession>
<evidence type="ECO:0000313" key="1">
    <source>
        <dbReference type="EMBL" id="AUW43389.1"/>
    </source>
</evidence>